<evidence type="ECO:0000313" key="5">
    <source>
        <dbReference type="EMBL" id="KAF7683500.1"/>
    </source>
</evidence>
<reference evidence="5 6" key="1">
    <citation type="submission" date="2019-01" db="EMBL/GenBank/DDBJ databases">
        <title>Genomes sequencing and comparative genomics of infectious freshwater microsporidia, Cucumispora dikerogammari and Thelohania contejeani.</title>
        <authorList>
            <person name="Cormier A."/>
            <person name="Giraud I."/>
            <person name="Wattier R."/>
            <person name="Teixeira M."/>
            <person name="Grandjean F."/>
            <person name="Rigaud T."/>
            <person name="Cordaux R."/>
        </authorList>
    </citation>
    <scope>NUCLEOTIDE SEQUENCE [LARGE SCALE GENOMIC DNA]</scope>
    <source>
        <strain evidence="5">T1</strain>
        <tissue evidence="5">Spores</tissue>
    </source>
</reference>
<sequence length="290" mass="33255">MLTLVEKRRLKSPPTDIKHIEDIIVISTYSNKLLFINQDLKKVKLILLRHNILSLAITEDSIILCGDADGRINQIDKDGTKHKSLRVSNGPICSLFYLQDIKTMIFNDEKKVAYYDRHIKHCMYGPICAVQCVDVYDKNIVLSISQLEYSIRIYNKEQNNHSVHMIQDSGEYPEVGCFISREYFMVGSQSGLVYLFSINKKYPVASHKIGDSITSMAYINENVFVGSFNGDLVILKIEEEVKEIYRTNLGGIINVIYGFEDNLLVGVGREPRLGRWAVVKEKNMIYKFKI</sequence>
<evidence type="ECO:0000256" key="2">
    <source>
        <dbReference type="ARBA" id="ARBA00022574"/>
    </source>
</evidence>
<keyword evidence="4" id="KW-0539">Nucleus</keyword>
<dbReference type="InterPro" id="IPR039241">
    <property type="entry name" value="Rrp9-like"/>
</dbReference>
<dbReference type="InterPro" id="IPR015943">
    <property type="entry name" value="WD40/YVTN_repeat-like_dom_sf"/>
</dbReference>
<accession>A0ABQ7HZB8</accession>
<keyword evidence="2" id="KW-0853">WD repeat</keyword>
<evidence type="ECO:0000313" key="6">
    <source>
        <dbReference type="Proteomes" id="UP001516464"/>
    </source>
</evidence>
<protein>
    <submittedName>
        <fullName evidence="5">U3 snoRNP-associated protein-like</fullName>
    </submittedName>
</protein>
<dbReference type="PANTHER" id="PTHR19865">
    <property type="entry name" value="U3 SMALL NUCLEOLAR RNA INTERACTING PROTEIN 2"/>
    <property type="match status" value="1"/>
</dbReference>
<dbReference type="EMBL" id="SBIQ01000080">
    <property type="protein sequence ID" value="KAF7683500.1"/>
    <property type="molecule type" value="Genomic_DNA"/>
</dbReference>
<dbReference type="PANTHER" id="PTHR19865:SF0">
    <property type="entry name" value="U3 SMALL NUCLEOLAR RNA-INTERACTING PROTEIN 2"/>
    <property type="match status" value="1"/>
</dbReference>
<proteinExistence type="predicted"/>
<comment type="subcellular location">
    <subcellularLocation>
        <location evidence="1">Nucleus</location>
    </subcellularLocation>
</comment>
<dbReference type="SUPFAM" id="SSF50978">
    <property type="entry name" value="WD40 repeat-like"/>
    <property type="match status" value="1"/>
</dbReference>
<name>A0ABQ7HZB8_9MICR</name>
<dbReference type="Gene3D" id="2.130.10.10">
    <property type="entry name" value="YVTN repeat-like/Quinoprotein amine dehydrogenase"/>
    <property type="match status" value="1"/>
</dbReference>
<evidence type="ECO:0000256" key="3">
    <source>
        <dbReference type="ARBA" id="ARBA00022737"/>
    </source>
</evidence>
<organism evidence="5 6">
    <name type="scientific">Astathelohania contejeani</name>
    <dbReference type="NCBI Taxonomy" id="164912"/>
    <lineage>
        <taxon>Eukaryota</taxon>
        <taxon>Fungi</taxon>
        <taxon>Fungi incertae sedis</taxon>
        <taxon>Microsporidia</taxon>
        <taxon>Astathelohaniidae</taxon>
        <taxon>Astathelohania</taxon>
    </lineage>
</organism>
<comment type="caution">
    <text evidence="5">The sequence shown here is derived from an EMBL/GenBank/DDBJ whole genome shotgun (WGS) entry which is preliminary data.</text>
</comment>
<keyword evidence="3" id="KW-0677">Repeat</keyword>
<gene>
    <name evidence="5" type="ORF">TCON_1289</name>
</gene>
<evidence type="ECO:0000256" key="4">
    <source>
        <dbReference type="ARBA" id="ARBA00023242"/>
    </source>
</evidence>
<dbReference type="Proteomes" id="UP001516464">
    <property type="component" value="Unassembled WGS sequence"/>
</dbReference>
<keyword evidence="6" id="KW-1185">Reference proteome</keyword>
<dbReference type="InterPro" id="IPR036322">
    <property type="entry name" value="WD40_repeat_dom_sf"/>
</dbReference>
<evidence type="ECO:0000256" key="1">
    <source>
        <dbReference type="ARBA" id="ARBA00004123"/>
    </source>
</evidence>